<evidence type="ECO:0008006" key="3">
    <source>
        <dbReference type="Google" id="ProtNLM"/>
    </source>
</evidence>
<dbReference type="eggNOG" id="ENOG502ZAR0">
    <property type="taxonomic scope" value="Bacteria"/>
</dbReference>
<proteinExistence type="predicted"/>
<gene>
    <name evidence="1" type="ORF">TheveDRAFT_1151</name>
</gene>
<evidence type="ECO:0000313" key="1">
    <source>
        <dbReference type="EMBL" id="EHM10275.1"/>
    </source>
</evidence>
<sequence>MRRMPRLVGAVLCAALILWVYPLPAFSGGYAPDDVRALGGRVPSLSAFPGFDGVVWRVIRSYRMRSDGSVEAETSMVAMVGERVPGVLQEIRLPIPDGWSVEADPVRWYNPLTWREEGSRKSEESIEDGVKAVSIKVPSDAVGRVATIRWVQRIPSKASMGALVEFGLPIPVWEEVLSVEVPSGKELAFRSFGVDDPVKFSSQGVDRYTWSLSNLGGVVTSGIAEVRRPYVIFGTSKGSALVALRLSEMERSLLSWGAKPQAYLPKSLKGKLEALSSGPRVARYIWGVPWDVSFDSGSTGALKAALEAEGYRVRVFWQPLVDLPDDPPVAEGMWLRPVLRASRPGEGDVLFFPGQSVPFGQLPPELCGSTLWAPKDGGGLESLPVPFYTAAQSRLLVSLKGEVDPDGAFSGALEVSAWGMWHGMVGHEAGLDWLAAGALKDFRDVAHKRTSGGVVLKANVSGRIGMGSNGGMLLMVPSVYPRWLDLLVDPKGTTTPRFPFTVEQRVELGIPKGLDVVLPPVIRNSGAVSQRFSISPRKGRLSFLSILTVKPKGKSGGLSAEDLVYFARGLSEGVLLRGK</sequence>
<dbReference type="Proteomes" id="UP000005730">
    <property type="component" value="Chromosome"/>
</dbReference>
<protein>
    <recommendedName>
        <fullName evidence="3">DUF3857 domain-containing protein</fullName>
    </recommendedName>
</protein>
<evidence type="ECO:0000313" key="2">
    <source>
        <dbReference type="Proteomes" id="UP000005730"/>
    </source>
</evidence>
<keyword evidence="2" id="KW-1185">Reference proteome</keyword>
<name>H0USI6_9BACT</name>
<dbReference type="EMBL" id="CM001377">
    <property type="protein sequence ID" value="EHM10275.1"/>
    <property type="molecule type" value="Genomic_DNA"/>
</dbReference>
<dbReference type="HOGENOM" id="CLU_448274_0_0_0"/>
<dbReference type="AlphaFoldDB" id="H0USI6"/>
<reference evidence="1 2" key="1">
    <citation type="submission" date="2011-10" db="EMBL/GenBank/DDBJ databases">
        <title>The Noncontiguous Finished genome of Thermanaerovibrio velox DSM 12556.</title>
        <authorList>
            <consortium name="US DOE Joint Genome Institute (JGI-PGF)"/>
            <person name="Lucas S."/>
            <person name="Copeland A."/>
            <person name="Lapidus A."/>
            <person name="Glavina del Rio T."/>
            <person name="Dalin E."/>
            <person name="Tice H."/>
            <person name="Bruce D."/>
            <person name="Goodwin L."/>
            <person name="Pitluck S."/>
            <person name="Peters L."/>
            <person name="Mikhailova N."/>
            <person name="Teshima H."/>
            <person name="Kyrpides N."/>
            <person name="Mavromatis K."/>
            <person name="Ivanova N."/>
            <person name="Markowitz V."/>
            <person name="Cheng J.-F."/>
            <person name="Hugenholtz P."/>
            <person name="Woyke T."/>
            <person name="Wu D."/>
            <person name="Spring S."/>
            <person name="Brambilla E.-M."/>
            <person name="Klenk H.-P."/>
            <person name="Eisen J.A."/>
        </authorList>
    </citation>
    <scope>NUCLEOTIDE SEQUENCE [LARGE SCALE GENOMIC DNA]</scope>
    <source>
        <strain evidence="1 2">DSM 12556</strain>
    </source>
</reference>
<dbReference type="Gene3D" id="2.60.40.3140">
    <property type="match status" value="1"/>
</dbReference>
<accession>H0USI6</accession>
<organism evidence="1 2">
    <name type="scientific">Thermanaerovibrio velox DSM 12556</name>
    <dbReference type="NCBI Taxonomy" id="926567"/>
    <lineage>
        <taxon>Bacteria</taxon>
        <taxon>Thermotogati</taxon>
        <taxon>Synergistota</taxon>
        <taxon>Synergistia</taxon>
        <taxon>Synergistales</taxon>
        <taxon>Synergistaceae</taxon>
        <taxon>Thermanaerovibrio</taxon>
    </lineage>
</organism>
<dbReference type="STRING" id="926567.TheveDRAFT_1151"/>